<evidence type="ECO:0000313" key="6">
    <source>
        <dbReference type="Proteomes" id="UP000838160"/>
    </source>
</evidence>
<dbReference type="RefSeq" id="WP_237485893.1">
    <property type="nucleotide sequence ID" value="NZ_CAKLCM010000003.1"/>
</dbReference>
<dbReference type="SUPFAM" id="SSF53448">
    <property type="entry name" value="Nucleotide-diphospho-sugar transferases"/>
    <property type="match status" value="1"/>
</dbReference>
<dbReference type="PANTHER" id="PTHR43179:SF12">
    <property type="entry name" value="GALACTOFURANOSYLTRANSFERASE GLFT2"/>
    <property type="match status" value="1"/>
</dbReference>
<dbReference type="Pfam" id="PF00535">
    <property type="entry name" value="Glycos_transf_2"/>
    <property type="match status" value="1"/>
</dbReference>
<dbReference type="Gene3D" id="3.90.550.10">
    <property type="entry name" value="Spore Coat Polysaccharide Biosynthesis Protein SpsA, Chain A"/>
    <property type="match status" value="1"/>
</dbReference>
<proteinExistence type="inferred from homology"/>
<dbReference type="InterPro" id="IPR029044">
    <property type="entry name" value="Nucleotide-diphossugar_trans"/>
</dbReference>
<sequence length="321" mass="36436">MISVDTTILSWDRSDDTLAAISSALTQKDIINKVIVVDQGSKPENVTKLRDFSRDKHNLAIVYNDENLGVPGGRNCAARQGDGKYVVALDNDAEFINESQLKKAVDIMEENPDIAVLAFRILRFGSSEDDWSSWPFGSTDKWPSDSSFYTTKFVGAGHMIRREAFDDIGGYDDKLFFMHEEVDLSKRLINKGYKIRYTHEVVIGHKVSKEHRVPWNSTRAMYDVRNSLYLAVKLDTNKGAINTLLLLSHQLKRDFKLGAFKSSLKGLFLGLALFPRAIKLKNNQPENKTTLKAEEYNKMYSCTVSRTFFQRVARKVGQTFS</sequence>
<reference evidence="5" key="1">
    <citation type="submission" date="2021-12" db="EMBL/GenBank/DDBJ databases">
        <authorList>
            <person name="Rodrigo-Torres L."/>
            <person name="Arahal R. D."/>
            <person name="Lucena T."/>
        </authorList>
    </citation>
    <scope>NUCLEOTIDE SEQUENCE</scope>
    <source>
        <strain evidence="5">CECT 8226</strain>
    </source>
</reference>
<keyword evidence="2" id="KW-0328">Glycosyltransferase</keyword>
<evidence type="ECO:0000259" key="4">
    <source>
        <dbReference type="Pfam" id="PF00535"/>
    </source>
</evidence>
<gene>
    <name evidence="5" type="ORF">VHP8226_03039</name>
</gene>
<evidence type="ECO:0000256" key="1">
    <source>
        <dbReference type="ARBA" id="ARBA00006739"/>
    </source>
</evidence>
<evidence type="ECO:0000256" key="3">
    <source>
        <dbReference type="ARBA" id="ARBA00022679"/>
    </source>
</evidence>
<evidence type="ECO:0000313" key="5">
    <source>
        <dbReference type="EMBL" id="CAH0529078.1"/>
    </source>
</evidence>
<name>A0ABM8ZL68_9VIBR</name>
<evidence type="ECO:0000256" key="2">
    <source>
        <dbReference type="ARBA" id="ARBA00022676"/>
    </source>
</evidence>
<dbReference type="CDD" id="cd04186">
    <property type="entry name" value="GT_2_like_c"/>
    <property type="match status" value="1"/>
</dbReference>
<dbReference type="Proteomes" id="UP000838160">
    <property type="component" value="Unassembled WGS sequence"/>
</dbReference>
<feature type="domain" description="Glycosyltransferase 2-like" evidence="4">
    <location>
        <begin position="14"/>
        <end position="168"/>
    </location>
</feature>
<dbReference type="InterPro" id="IPR001173">
    <property type="entry name" value="Glyco_trans_2-like"/>
</dbReference>
<dbReference type="PANTHER" id="PTHR43179">
    <property type="entry name" value="RHAMNOSYLTRANSFERASE WBBL"/>
    <property type="match status" value="1"/>
</dbReference>
<protein>
    <recommendedName>
        <fullName evidence="4">Glycosyltransferase 2-like domain-containing protein</fullName>
    </recommendedName>
</protein>
<keyword evidence="6" id="KW-1185">Reference proteome</keyword>
<keyword evidence="3" id="KW-0808">Transferase</keyword>
<accession>A0ABM8ZL68</accession>
<comment type="similarity">
    <text evidence="1">Belongs to the glycosyltransferase 2 family.</text>
</comment>
<dbReference type="EMBL" id="CAKLCM010000003">
    <property type="protein sequence ID" value="CAH0529078.1"/>
    <property type="molecule type" value="Genomic_DNA"/>
</dbReference>
<comment type="caution">
    <text evidence="5">The sequence shown here is derived from an EMBL/GenBank/DDBJ whole genome shotgun (WGS) entry which is preliminary data.</text>
</comment>
<organism evidence="5 6">
    <name type="scientific">Vibrio hippocampi</name>
    <dbReference type="NCBI Taxonomy" id="654686"/>
    <lineage>
        <taxon>Bacteria</taxon>
        <taxon>Pseudomonadati</taxon>
        <taxon>Pseudomonadota</taxon>
        <taxon>Gammaproteobacteria</taxon>
        <taxon>Vibrionales</taxon>
        <taxon>Vibrionaceae</taxon>
        <taxon>Vibrio</taxon>
    </lineage>
</organism>